<dbReference type="AlphaFoldDB" id="A0A918JD85"/>
<dbReference type="Proteomes" id="UP000631300">
    <property type="component" value="Unassembled WGS sequence"/>
</dbReference>
<keyword evidence="2" id="KW-1185">Reference proteome</keyword>
<reference evidence="1" key="2">
    <citation type="submission" date="2020-09" db="EMBL/GenBank/DDBJ databases">
        <authorList>
            <person name="Sun Q."/>
            <person name="Kim S."/>
        </authorList>
    </citation>
    <scope>NUCLEOTIDE SEQUENCE</scope>
    <source>
        <strain evidence="1">KCTC 22164</strain>
    </source>
</reference>
<dbReference type="EMBL" id="BMXP01000001">
    <property type="protein sequence ID" value="GGW75175.1"/>
    <property type="molecule type" value="Genomic_DNA"/>
</dbReference>
<gene>
    <name evidence="1" type="ORF">GCM10007391_04230</name>
</gene>
<name>A0A918JD85_9ALTE</name>
<organism evidence="1 2">
    <name type="scientific">Alteromonas halophila</name>
    <dbReference type="NCBI Taxonomy" id="516698"/>
    <lineage>
        <taxon>Bacteria</taxon>
        <taxon>Pseudomonadati</taxon>
        <taxon>Pseudomonadota</taxon>
        <taxon>Gammaproteobacteria</taxon>
        <taxon>Alteromonadales</taxon>
        <taxon>Alteromonadaceae</taxon>
        <taxon>Alteromonas/Salinimonas group</taxon>
        <taxon>Alteromonas</taxon>
    </lineage>
</organism>
<dbReference type="RefSeq" id="WP_189403431.1">
    <property type="nucleotide sequence ID" value="NZ_BMXP01000001.1"/>
</dbReference>
<evidence type="ECO:0000313" key="1">
    <source>
        <dbReference type="EMBL" id="GGW75175.1"/>
    </source>
</evidence>
<comment type="caution">
    <text evidence="1">The sequence shown here is derived from an EMBL/GenBank/DDBJ whole genome shotgun (WGS) entry which is preliminary data.</text>
</comment>
<reference evidence="1" key="1">
    <citation type="journal article" date="2014" name="Int. J. Syst. Evol. Microbiol.">
        <title>Complete genome sequence of Corynebacterium casei LMG S-19264T (=DSM 44701T), isolated from a smear-ripened cheese.</title>
        <authorList>
            <consortium name="US DOE Joint Genome Institute (JGI-PGF)"/>
            <person name="Walter F."/>
            <person name="Albersmeier A."/>
            <person name="Kalinowski J."/>
            <person name="Ruckert C."/>
        </authorList>
    </citation>
    <scope>NUCLEOTIDE SEQUENCE</scope>
    <source>
        <strain evidence="1">KCTC 22164</strain>
    </source>
</reference>
<proteinExistence type="predicted"/>
<accession>A0A918JD85</accession>
<sequence length="107" mass="12513">MLARPKRQRQADIDQRILRLHTAMADKLLRNPKMLAPVYEVLEQRYQQGMMRYGSYLLWHGILESYNQPEQFRALLLASDTRTASLRRQTILIGILSEEERQAALSA</sequence>
<protein>
    <submittedName>
        <fullName evidence="1">Uncharacterized protein</fullName>
    </submittedName>
</protein>
<evidence type="ECO:0000313" key="2">
    <source>
        <dbReference type="Proteomes" id="UP000631300"/>
    </source>
</evidence>